<evidence type="ECO:0000313" key="10">
    <source>
        <dbReference type="Proteomes" id="UP001285921"/>
    </source>
</evidence>
<dbReference type="SUPFAM" id="SSF46785">
    <property type="entry name" value="Winged helix' DNA-binding domain"/>
    <property type="match status" value="1"/>
</dbReference>
<name>A0ABQ6NSX5_9BACL</name>
<dbReference type="Gene3D" id="1.10.10.10">
    <property type="entry name" value="Winged helix-like DNA-binding domain superfamily/Winged helix DNA-binding domain"/>
    <property type="match status" value="1"/>
</dbReference>
<evidence type="ECO:0000256" key="1">
    <source>
        <dbReference type="ARBA" id="ARBA00001933"/>
    </source>
</evidence>
<evidence type="ECO:0000256" key="2">
    <source>
        <dbReference type="ARBA" id="ARBA00005384"/>
    </source>
</evidence>
<dbReference type="Gene3D" id="3.40.640.10">
    <property type="entry name" value="Type I PLP-dependent aspartate aminotransferase-like (Major domain)"/>
    <property type="match status" value="1"/>
</dbReference>
<keyword evidence="10" id="KW-1185">Reference proteome</keyword>
<comment type="cofactor">
    <cofactor evidence="1">
        <name>pyridoxal 5'-phosphate</name>
        <dbReference type="ChEBI" id="CHEBI:597326"/>
    </cofactor>
</comment>
<organism evidence="9 10">
    <name type="scientific">Paenibacillus glycanilyticus</name>
    <dbReference type="NCBI Taxonomy" id="126569"/>
    <lineage>
        <taxon>Bacteria</taxon>
        <taxon>Bacillati</taxon>
        <taxon>Bacillota</taxon>
        <taxon>Bacilli</taxon>
        <taxon>Bacillales</taxon>
        <taxon>Paenibacillaceae</taxon>
        <taxon>Paenibacillus</taxon>
    </lineage>
</organism>
<keyword evidence="5" id="KW-0805">Transcription regulation</keyword>
<feature type="domain" description="HTH gntR-type" evidence="8">
    <location>
        <begin position="15"/>
        <end position="83"/>
    </location>
</feature>
<dbReference type="SMART" id="SM00345">
    <property type="entry name" value="HTH_GNTR"/>
    <property type="match status" value="1"/>
</dbReference>
<evidence type="ECO:0000256" key="3">
    <source>
        <dbReference type="ARBA" id="ARBA00022576"/>
    </source>
</evidence>
<dbReference type="EMBL" id="BTCL01000026">
    <property type="protein sequence ID" value="GMK48216.1"/>
    <property type="molecule type" value="Genomic_DNA"/>
</dbReference>
<accession>A0ABQ6NSX5</accession>
<dbReference type="InterPro" id="IPR051446">
    <property type="entry name" value="HTH_trans_reg/aminotransferase"/>
</dbReference>
<evidence type="ECO:0000256" key="7">
    <source>
        <dbReference type="ARBA" id="ARBA00023163"/>
    </source>
</evidence>
<keyword evidence="3" id="KW-0032">Aminotransferase</keyword>
<evidence type="ECO:0000256" key="6">
    <source>
        <dbReference type="ARBA" id="ARBA00023125"/>
    </source>
</evidence>
<dbReference type="PANTHER" id="PTHR46577">
    <property type="entry name" value="HTH-TYPE TRANSCRIPTIONAL REGULATORY PROTEIN GABR"/>
    <property type="match status" value="1"/>
</dbReference>
<keyword evidence="6" id="KW-0238">DNA-binding</keyword>
<dbReference type="PRINTS" id="PR00035">
    <property type="entry name" value="HTHGNTR"/>
</dbReference>
<reference evidence="9 10" key="1">
    <citation type="submission" date="2023-05" db="EMBL/GenBank/DDBJ databases">
        <title>Draft genome of Paenibacillus sp. CCS26.</title>
        <authorList>
            <person name="Akita H."/>
            <person name="Shinto Y."/>
            <person name="Kimura Z."/>
        </authorList>
    </citation>
    <scope>NUCLEOTIDE SEQUENCE [LARGE SCALE GENOMIC DNA]</scope>
    <source>
        <strain evidence="9 10">CCS26</strain>
    </source>
</reference>
<evidence type="ECO:0000256" key="4">
    <source>
        <dbReference type="ARBA" id="ARBA00022898"/>
    </source>
</evidence>
<dbReference type="InterPro" id="IPR015422">
    <property type="entry name" value="PyrdxlP-dep_Trfase_small"/>
</dbReference>
<evidence type="ECO:0000313" key="9">
    <source>
        <dbReference type="EMBL" id="GMK48216.1"/>
    </source>
</evidence>
<comment type="similarity">
    <text evidence="2">In the C-terminal section; belongs to the class-I pyridoxal-phosphate-dependent aminotransferase family.</text>
</comment>
<dbReference type="PROSITE" id="PS50949">
    <property type="entry name" value="HTH_GNTR"/>
    <property type="match status" value="1"/>
</dbReference>
<dbReference type="InterPro" id="IPR000524">
    <property type="entry name" value="Tscrpt_reg_HTH_GntR"/>
</dbReference>
<dbReference type="InterPro" id="IPR036390">
    <property type="entry name" value="WH_DNA-bd_sf"/>
</dbReference>
<sequence>MKFETNWRPVRNNGMPLYRQIADYVRAKIESGEWPPGSRIPTERAIAQVFGVNRSTIVQAFAELTADGLIEGKSGSGTIVSAAAAWDNEVPKLPDWEAYVKTGVHRPNQRTIQDINHAEFIPDIIRLGTGEPSPDLYPKAMNRILRQLPPQTDIFGYPEPRGLYPLREEISKHMAGYGVNVSPDSVLIVSGALQALQLIALGLLKNGSSVLTESPSYLQSLQVFQSAGMSMIGLPLNEEGMDARALEHYAGSGKGTLLYTIPSFHNPTGTVMSLNRRQDVYQLCVKYKLPIMEDDAYRDLWLDEPSPPPLKSLDQNGLVLYIGSMSKTLSPGLRIGWVIGPEQVIHRLADVKMQSDYGASTLSQWTVAQFLRQGLYGEHLDHVRKELRARRAYMLQLLDYYLKGVAEWVEPAGGFYIWLRFKRDLSIHALFDAALKDGVLLNPGYLYDKTDQNHLRLSYSYASFEQMKIGIGRLAHSIP</sequence>
<dbReference type="RefSeq" id="WP_317981927.1">
    <property type="nucleotide sequence ID" value="NZ_BTCL01000026.1"/>
</dbReference>
<dbReference type="InterPro" id="IPR015421">
    <property type="entry name" value="PyrdxlP-dep_Trfase_major"/>
</dbReference>
<dbReference type="SUPFAM" id="SSF53383">
    <property type="entry name" value="PLP-dependent transferases"/>
    <property type="match status" value="1"/>
</dbReference>
<evidence type="ECO:0000256" key="5">
    <source>
        <dbReference type="ARBA" id="ARBA00023015"/>
    </source>
</evidence>
<dbReference type="CDD" id="cd07377">
    <property type="entry name" value="WHTH_GntR"/>
    <property type="match status" value="1"/>
</dbReference>
<keyword evidence="3" id="KW-0808">Transferase</keyword>
<proteinExistence type="inferred from homology"/>
<dbReference type="Pfam" id="PF00392">
    <property type="entry name" value="GntR"/>
    <property type="match status" value="1"/>
</dbReference>
<dbReference type="CDD" id="cd00609">
    <property type="entry name" value="AAT_like"/>
    <property type="match status" value="1"/>
</dbReference>
<dbReference type="Pfam" id="PF00155">
    <property type="entry name" value="Aminotran_1_2"/>
    <property type="match status" value="1"/>
</dbReference>
<dbReference type="Proteomes" id="UP001285921">
    <property type="component" value="Unassembled WGS sequence"/>
</dbReference>
<dbReference type="InterPro" id="IPR036388">
    <property type="entry name" value="WH-like_DNA-bd_sf"/>
</dbReference>
<comment type="caution">
    <text evidence="9">The sequence shown here is derived from an EMBL/GenBank/DDBJ whole genome shotgun (WGS) entry which is preliminary data.</text>
</comment>
<dbReference type="InterPro" id="IPR004839">
    <property type="entry name" value="Aminotransferase_I/II_large"/>
</dbReference>
<protein>
    <submittedName>
        <fullName evidence="9">GntR family transcriptional regulator</fullName>
    </submittedName>
</protein>
<dbReference type="Gene3D" id="3.90.1150.10">
    <property type="entry name" value="Aspartate Aminotransferase, domain 1"/>
    <property type="match status" value="1"/>
</dbReference>
<gene>
    <name evidence="9" type="ORF">PghCCS26_53460</name>
</gene>
<dbReference type="InterPro" id="IPR015424">
    <property type="entry name" value="PyrdxlP-dep_Trfase"/>
</dbReference>
<keyword evidence="4" id="KW-0663">Pyridoxal phosphate</keyword>
<keyword evidence="7" id="KW-0804">Transcription</keyword>
<dbReference type="PANTHER" id="PTHR46577:SF2">
    <property type="entry name" value="TRANSCRIPTIONAL REGULATORY PROTEIN"/>
    <property type="match status" value="1"/>
</dbReference>
<evidence type="ECO:0000259" key="8">
    <source>
        <dbReference type="PROSITE" id="PS50949"/>
    </source>
</evidence>